<dbReference type="KEGG" id="mel:Metbo_1584"/>
<gene>
    <name evidence="1" type="ordered locus">Metbo_1584</name>
</gene>
<sequence>MVYIATKNELRELNKELVERIRAGECGEVNIHEMLKAVSVLDTTIEGQTYLIDHGTDEKFGELVDKLNNITHDMRDGKMNITDLTAKYTQDLPQEQKI</sequence>
<evidence type="ECO:0000313" key="1">
    <source>
        <dbReference type="EMBL" id="ADZ09811.1"/>
    </source>
</evidence>
<keyword evidence="2" id="KW-1185">Reference proteome</keyword>
<dbReference type="Proteomes" id="UP000007490">
    <property type="component" value="Chromosome"/>
</dbReference>
<dbReference type="eggNOG" id="arCOG14006">
    <property type="taxonomic scope" value="Archaea"/>
</dbReference>
<dbReference type="OrthoDB" id="71314at2157"/>
<reference evidence="2" key="1">
    <citation type="submission" date="2011-02" db="EMBL/GenBank/DDBJ databases">
        <title>Complete sequence of Methanobacterium sp. AL-21.</title>
        <authorList>
            <consortium name="US DOE Joint Genome Institute"/>
            <person name="Lucas S."/>
            <person name="Copeland A."/>
            <person name="Lapidus A."/>
            <person name="Cheng J.-F."/>
            <person name="Goodwin L."/>
            <person name="Pitluck S."/>
            <person name="Chertkov O."/>
            <person name="Detter J.C."/>
            <person name="Han C."/>
            <person name="Tapia R."/>
            <person name="Land M."/>
            <person name="Hauser L."/>
            <person name="Kyrpides N."/>
            <person name="Ivanova N."/>
            <person name="Mikhailova N."/>
            <person name="Pagani I."/>
            <person name="Cadillo-Quiroz H."/>
            <person name="Imachi H."/>
            <person name="Zinder S."/>
            <person name="Liu W."/>
            <person name="Woyke T."/>
        </authorList>
    </citation>
    <scope>NUCLEOTIDE SEQUENCE [LARGE SCALE GENOMIC DNA]</scope>
    <source>
        <strain evidence="2">AL-21</strain>
    </source>
</reference>
<dbReference type="HOGENOM" id="CLU_2420081_0_0_2"/>
<dbReference type="EMBL" id="CP002551">
    <property type="protein sequence ID" value="ADZ09811.1"/>
    <property type="molecule type" value="Genomic_DNA"/>
</dbReference>
<dbReference type="GeneID" id="10278041"/>
<dbReference type="AlphaFoldDB" id="F0T8Y3"/>
<protein>
    <submittedName>
        <fullName evidence="1">Uncharacterized protein</fullName>
    </submittedName>
</protein>
<name>F0T8Y3_METLA</name>
<organism evidence="1 2">
    <name type="scientific">Methanobacterium lacus (strain AL-21)</name>
    <dbReference type="NCBI Taxonomy" id="877455"/>
    <lineage>
        <taxon>Archaea</taxon>
        <taxon>Methanobacteriati</taxon>
        <taxon>Methanobacteriota</taxon>
        <taxon>Methanomada group</taxon>
        <taxon>Methanobacteria</taxon>
        <taxon>Methanobacteriales</taxon>
        <taxon>Methanobacteriaceae</taxon>
        <taxon>Methanobacterium</taxon>
    </lineage>
</organism>
<dbReference type="RefSeq" id="WP_013645162.1">
    <property type="nucleotide sequence ID" value="NC_015216.1"/>
</dbReference>
<accession>F0T8Y3</accession>
<evidence type="ECO:0000313" key="2">
    <source>
        <dbReference type="Proteomes" id="UP000007490"/>
    </source>
</evidence>
<reference evidence="1 2" key="2">
    <citation type="journal article" date="2014" name="Int. J. Syst. Evol. Microbiol.">
        <title>Methanobacterium paludis sp. nov. and a novel strain of Methanobacterium lacus isolated from northern peatlands.</title>
        <authorList>
            <person name="Cadillo-Quiroz H."/>
            <person name="Brauer S.L."/>
            <person name="Goodson N."/>
            <person name="Yavitt J.B."/>
            <person name="Zinder S.H."/>
        </authorList>
    </citation>
    <scope>NUCLEOTIDE SEQUENCE [LARGE SCALE GENOMIC DNA]</scope>
    <source>
        <strain evidence="1 2">AL-21</strain>
    </source>
</reference>
<proteinExistence type="predicted"/>